<feature type="transmembrane region" description="Helical" evidence="6">
    <location>
        <begin position="221"/>
        <end position="239"/>
    </location>
</feature>
<feature type="transmembrane region" description="Helical" evidence="6">
    <location>
        <begin position="194"/>
        <end position="215"/>
    </location>
</feature>
<keyword evidence="3 6" id="KW-1133">Transmembrane helix</keyword>
<proteinExistence type="predicted"/>
<reference evidence="7" key="1">
    <citation type="submission" date="2021-01" db="EMBL/GenBank/DDBJ databases">
        <authorList>
            <person name="Corre E."/>
            <person name="Pelletier E."/>
            <person name="Niang G."/>
            <person name="Scheremetjew M."/>
            <person name="Finn R."/>
            <person name="Kale V."/>
            <person name="Holt S."/>
            <person name="Cochrane G."/>
            <person name="Meng A."/>
            <person name="Brown T."/>
            <person name="Cohen L."/>
        </authorList>
    </citation>
    <scope>NUCLEOTIDE SEQUENCE</scope>
    <source>
        <strain evidence="7">B650</strain>
    </source>
</reference>
<comment type="subcellular location">
    <subcellularLocation>
        <location evidence="1">Membrane</location>
        <topology evidence="1">Multi-pass membrane protein</topology>
    </subcellularLocation>
</comment>
<evidence type="ECO:0000256" key="4">
    <source>
        <dbReference type="ARBA" id="ARBA00023136"/>
    </source>
</evidence>
<name>A0A7S2LC65_9STRA</name>
<feature type="transmembrane region" description="Helical" evidence="6">
    <location>
        <begin position="148"/>
        <end position="173"/>
    </location>
</feature>
<feature type="transmembrane region" description="Helical" evidence="6">
    <location>
        <begin position="251"/>
        <end position="269"/>
    </location>
</feature>
<dbReference type="GO" id="GO:0016020">
    <property type="term" value="C:membrane"/>
    <property type="evidence" value="ECO:0007669"/>
    <property type="project" value="UniProtKB-SubCell"/>
</dbReference>
<dbReference type="AlphaFoldDB" id="A0A7S2LC65"/>
<keyword evidence="4 6" id="KW-0472">Membrane</keyword>
<protein>
    <submittedName>
        <fullName evidence="7">Uncharacterized protein</fullName>
    </submittedName>
</protein>
<feature type="region of interest" description="Disordered" evidence="5">
    <location>
        <begin position="32"/>
        <end position="63"/>
    </location>
</feature>
<organism evidence="7">
    <name type="scientific">Leptocylindrus danicus</name>
    <dbReference type="NCBI Taxonomy" id="163516"/>
    <lineage>
        <taxon>Eukaryota</taxon>
        <taxon>Sar</taxon>
        <taxon>Stramenopiles</taxon>
        <taxon>Ochrophyta</taxon>
        <taxon>Bacillariophyta</taxon>
        <taxon>Coscinodiscophyceae</taxon>
        <taxon>Chaetocerotophycidae</taxon>
        <taxon>Leptocylindrales</taxon>
        <taxon>Leptocylindraceae</taxon>
        <taxon>Leptocylindrus</taxon>
    </lineage>
</organism>
<evidence type="ECO:0000256" key="3">
    <source>
        <dbReference type="ARBA" id="ARBA00022989"/>
    </source>
</evidence>
<evidence type="ECO:0000256" key="2">
    <source>
        <dbReference type="ARBA" id="ARBA00022692"/>
    </source>
</evidence>
<evidence type="ECO:0000256" key="6">
    <source>
        <dbReference type="SAM" id="Phobius"/>
    </source>
</evidence>
<evidence type="ECO:0000313" key="7">
    <source>
        <dbReference type="EMBL" id="CAD9601083.1"/>
    </source>
</evidence>
<accession>A0A7S2LC65</accession>
<gene>
    <name evidence="7" type="ORF">LDAN0321_LOCUS16708</name>
</gene>
<dbReference type="InterPro" id="IPR010651">
    <property type="entry name" value="Sugar_transport"/>
</dbReference>
<dbReference type="GO" id="GO:0015144">
    <property type="term" value="F:carbohydrate transmembrane transporter activity"/>
    <property type="evidence" value="ECO:0007669"/>
    <property type="project" value="InterPro"/>
</dbReference>
<keyword evidence="2 6" id="KW-0812">Transmembrane</keyword>
<feature type="transmembrane region" description="Helical" evidence="6">
    <location>
        <begin position="119"/>
        <end position="136"/>
    </location>
</feature>
<dbReference type="PANTHER" id="PTHR16119:SF17">
    <property type="entry name" value="TRANSMEMBRANE PROTEIN 144"/>
    <property type="match status" value="1"/>
</dbReference>
<evidence type="ECO:0000256" key="1">
    <source>
        <dbReference type="ARBA" id="ARBA00004141"/>
    </source>
</evidence>
<evidence type="ECO:0000256" key="5">
    <source>
        <dbReference type="SAM" id="MobiDB-lite"/>
    </source>
</evidence>
<dbReference type="EMBL" id="HBGY01026946">
    <property type="protein sequence ID" value="CAD9601083.1"/>
    <property type="molecule type" value="Transcribed_RNA"/>
</dbReference>
<sequence>MMTSDLNASVDAVENGKISALHMDTLVKRQTMPIQVGSKSSTHGDSSAVKGKSVEPQSVLSSNDEEAVPLISSSASSPTTTAVSSFEIEHEKYRKSSKKFHTGQDQYAIFGTKISKKNLGILCAFFNGFWGGSQTIPLHFSELKGLEFVISFAIGSAIVTLCMWILLFGYHLYTTKSLFGAYKALPSMHFRIMWFPGACTGLLYCTGLFSTILSITCLGQGVGNSLCQLSMIVSGLWGVFKFDEIRGFEMISKWFASAGLALIGILWLSHEHVGGASHR</sequence>
<dbReference type="PANTHER" id="PTHR16119">
    <property type="entry name" value="TRANSMEMBRANE PROTEIN 144"/>
    <property type="match status" value="1"/>
</dbReference>